<keyword evidence="2" id="KW-0539">Nucleus</keyword>
<dbReference type="CDD" id="cd00067">
    <property type="entry name" value="GAL4"/>
    <property type="match status" value="1"/>
</dbReference>
<feature type="compositionally biased region" description="Low complexity" evidence="3">
    <location>
        <begin position="134"/>
        <end position="170"/>
    </location>
</feature>
<dbReference type="GO" id="GO:0008270">
    <property type="term" value="F:zinc ion binding"/>
    <property type="evidence" value="ECO:0007669"/>
    <property type="project" value="InterPro"/>
</dbReference>
<dbReference type="Proteomes" id="UP000472372">
    <property type="component" value="Chromosome 1"/>
</dbReference>
<accession>A0A6S6VQD8</accession>
<evidence type="ECO:0000313" key="4">
    <source>
        <dbReference type="EMBL" id="CAE6996197.1"/>
    </source>
</evidence>
<dbReference type="PROSITE" id="PS00463">
    <property type="entry name" value="ZN2_CY6_FUNGAL_1"/>
    <property type="match status" value="1"/>
</dbReference>
<proteinExistence type="predicted"/>
<name>A0A6S6VQD8_9PLEO</name>
<dbReference type="SUPFAM" id="SSF57701">
    <property type="entry name" value="Zn2/Cys6 DNA-binding domain"/>
    <property type="match status" value="1"/>
</dbReference>
<dbReference type="InterPro" id="IPR053230">
    <property type="entry name" value="Trans_reg_galc"/>
</dbReference>
<evidence type="ECO:0000313" key="5">
    <source>
        <dbReference type="Proteomes" id="UP000472372"/>
    </source>
</evidence>
<dbReference type="InterPro" id="IPR001138">
    <property type="entry name" value="Zn2Cys6_DnaBD"/>
</dbReference>
<dbReference type="Gene3D" id="4.10.240.10">
    <property type="entry name" value="Zn(2)-C6 fungal-type DNA-binding domain"/>
    <property type="match status" value="1"/>
</dbReference>
<dbReference type="GO" id="GO:0000981">
    <property type="term" value="F:DNA-binding transcription factor activity, RNA polymerase II-specific"/>
    <property type="evidence" value="ECO:0007669"/>
    <property type="project" value="InterPro"/>
</dbReference>
<dbReference type="PANTHER" id="PTHR47654:SF5">
    <property type="entry name" value="TRANSCRIPTION FACTOR DOMAIN-CONTAINING PROTEIN"/>
    <property type="match status" value="1"/>
</dbReference>
<evidence type="ECO:0000256" key="1">
    <source>
        <dbReference type="ARBA" id="ARBA00022723"/>
    </source>
</evidence>
<dbReference type="GO" id="GO:0003677">
    <property type="term" value="F:DNA binding"/>
    <property type="evidence" value="ECO:0007669"/>
    <property type="project" value="InterPro"/>
</dbReference>
<dbReference type="SMART" id="SM00066">
    <property type="entry name" value="GAL4"/>
    <property type="match status" value="1"/>
</dbReference>
<keyword evidence="1" id="KW-0479">Metal-binding</keyword>
<dbReference type="Pfam" id="PF00172">
    <property type="entry name" value="Zn_clus"/>
    <property type="match status" value="1"/>
</dbReference>
<sequence>MQDDRRSGGPQGVGPYGSQFKVAIPRLPARRAPPPTTPKSRQRDRVQRACRNCHKRKIKCSGGLPRCNYCEKTDKACVYERPRRDRLATAKDRNQALVSVLRDLSLRVSDDDKRRIEDVLQDTNAAKSDEEAESPASMSSSSRASAAQQFQQHSRSHPFASSSSHVPFAPETLPTSDQSPLPRLDGIVAEESCDEDGTGARNCDVVEAGYLGQISEVQWLQSLRSRVQAVEAVFVGPADVSTSLSHPASPAFAASPISVPASPVPHVALTNYYLDDDGIKLADCGNPFELPPEHTAGLLFHCFSTTVHTSFPLLPPTLESQLRQYYDLVRHGQAIHCPEKWFALVNLVFAIGAKFSHLVQANWRADELDHVVYLSRAFQLLSMNDTIVVLSTPDLSTTQAAGLFAVYYMTLGHVNRAWVMVGIAMRSAFSLGLHIQDGNYSIPALKQQSMVRTWWSLHALESLLSSITGRPNIIPNEDITTPLPSAIPEIEVPGVTATADSRFLDADANLNLLTQQVISGLYTQRRSPPSWDYIQQTIVSLVGELDKWAVDYIPQFHQETWSLTHEQQREIFLLRLQYYRLKILTTRPSLRRIERCYEAGTDDYNSLDQSVADACIQAAQDVASLLTAELNLTALYEKGPWWSIVHNIMQSLAVLMNAISCSATFSDPSKNSVAAVHQLANWLRRMRETNSLAARAYQVVYSIVKTSDPSVWVDIADAFPDEMAMVVQQPASTPFDPKYLPWPGKEQSSDALFRYELDDFGNYHFHML</sequence>
<evidence type="ECO:0000256" key="2">
    <source>
        <dbReference type="ARBA" id="ARBA00023242"/>
    </source>
</evidence>
<dbReference type="GO" id="GO:0006351">
    <property type="term" value="P:DNA-templated transcription"/>
    <property type="evidence" value="ECO:0007669"/>
    <property type="project" value="InterPro"/>
</dbReference>
<dbReference type="EMBL" id="HG992977">
    <property type="protein sequence ID" value="CAE6996197.1"/>
    <property type="molecule type" value="Genomic_DNA"/>
</dbReference>
<gene>
    <name evidence="4" type="ORF">PTTW11_00293</name>
</gene>
<protein>
    <submittedName>
        <fullName evidence="4">Fungal-trans domain containing protein</fullName>
    </submittedName>
</protein>
<dbReference type="CDD" id="cd12148">
    <property type="entry name" value="fungal_TF_MHR"/>
    <property type="match status" value="1"/>
</dbReference>
<feature type="region of interest" description="Disordered" evidence="3">
    <location>
        <begin position="121"/>
        <end position="183"/>
    </location>
</feature>
<reference evidence="4" key="1">
    <citation type="submission" date="2021-02" db="EMBL/GenBank/DDBJ databases">
        <authorList>
            <person name="Syme A R."/>
            <person name="Syme A R."/>
            <person name="Moolhuijzen P."/>
        </authorList>
    </citation>
    <scope>NUCLEOTIDE SEQUENCE</scope>
    <source>
        <strain evidence="4">W1-1</strain>
    </source>
</reference>
<dbReference type="SMART" id="SM00906">
    <property type="entry name" value="Fungal_trans"/>
    <property type="match status" value="1"/>
</dbReference>
<dbReference type="AlphaFoldDB" id="A0A6S6VQD8"/>
<organism evidence="4 5">
    <name type="scientific">Pyrenophora teres f. teres</name>
    <dbReference type="NCBI Taxonomy" id="97479"/>
    <lineage>
        <taxon>Eukaryota</taxon>
        <taxon>Fungi</taxon>
        <taxon>Dikarya</taxon>
        <taxon>Ascomycota</taxon>
        <taxon>Pezizomycotina</taxon>
        <taxon>Dothideomycetes</taxon>
        <taxon>Pleosporomycetidae</taxon>
        <taxon>Pleosporales</taxon>
        <taxon>Pleosporineae</taxon>
        <taxon>Pleosporaceae</taxon>
        <taxon>Pyrenophora</taxon>
    </lineage>
</organism>
<evidence type="ECO:0000256" key="3">
    <source>
        <dbReference type="SAM" id="MobiDB-lite"/>
    </source>
</evidence>
<dbReference type="Pfam" id="PF04082">
    <property type="entry name" value="Fungal_trans"/>
    <property type="match status" value="1"/>
</dbReference>
<dbReference type="PANTHER" id="PTHR47654">
    <property type="entry name" value="ZN(II)2CYS6 TRANSCRIPTION FACTOR (EUROFUNG)-RELATED"/>
    <property type="match status" value="1"/>
</dbReference>
<feature type="region of interest" description="Disordered" evidence="3">
    <location>
        <begin position="1"/>
        <end position="46"/>
    </location>
</feature>
<dbReference type="InterPro" id="IPR007219">
    <property type="entry name" value="XnlR_reg_dom"/>
</dbReference>
<dbReference type="InterPro" id="IPR036864">
    <property type="entry name" value="Zn2-C6_fun-type_DNA-bd_sf"/>
</dbReference>
<dbReference type="PROSITE" id="PS50048">
    <property type="entry name" value="ZN2_CY6_FUNGAL_2"/>
    <property type="match status" value="1"/>
</dbReference>